<dbReference type="UniPathway" id="UPA00286"/>
<dbReference type="GO" id="GO:0016740">
    <property type="term" value="F:transferase activity"/>
    <property type="evidence" value="ECO:0007669"/>
    <property type="project" value="UniProtKB-KW"/>
</dbReference>
<dbReference type="GO" id="GO:0016787">
    <property type="term" value="F:hydrolase activity"/>
    <property type="evidence" value="ECO:0007669"/>
    <property type="project" value="UniProtKB-KW"/>
</dbReference>
<dbReference type="Pfam" id="PF16822">
    <property type="entry name" value="ALGX"/>
    <property type="match status" value="1"/>
</dbReference>
<keyword evidence="3 10" id="KW-0808">Transferase</keyword>
<evidence type="ECO:0000256" key="8">
    <source>
        <dbReference type="SAM" id="Phobius"/>
    </source>
</evidence>
<evidence type="ECO:0000313" key="11">
    <source>
        <dbReference type="Proteomes" id="UP000317303"/>
    </source>
</evidence>
<dbReference type="Proteomes" id="UP000317303">
    <property type="component" value="Unassembled WGS sequence"/>
</dbReference>
<dbReference type="GO" id="GO:0042597">
    <property type="term" value="C:periplasmic space"/>
    <property type="evidence" value="ECO:0007669"/>
    <property type="project" value="UniProtKB-SubCell"/>
</dbReference>
<evidence type="ECO:0000256" key="1">
    <source>
        <dbReference type="ARBA" id="ARBA00004418"/>
    </source>
</evidence>
<gene>
    <name evidence="10" type="ORF">JD82_02969</name>
</gene>
<dbReference type="GO" id="GO:0042121">
    <property type="term" value="P:alginic acid biosynthetic process"/>
    <property type="evidence" value="ECO:0007669"/>
    <property type="project" value="UniProtKB-UniPathway"/>
</dbReference>
<evidence type="ECO:0000259" key="9">
    <source>
        <dbReference type="Pfam" id="PF16822"/>
    </source>
</evidence>
<evidence type="ECO:0000256" key="3">
    <source>
        <dbReference type="ARBA" id="ARBA00022679"/>
    </source>
</evidence>
<feature type="transmembrane region" description="Helical" evidence="8">
    <location>
        <begin position="39"/>
        <end position="58"/>
    </location>
</feature>
<dbReference type="EMBL" id="VLJV01000001">
    <property type="protein sequence ID" value="TWH21115.1"/>
    <property type="molecule type" value="Genomic_DNA"/>
</dbReference>
<keyword evidence="8" id="KW-0472">Membrane</keyword>
<reference evidence="10 11" key="1">
    <citation type="submission" date="2019-07" db="EMBL/GenBank/DDBJ databases">
        <title>R&amp;d 2014.</title>
        <authorList>
            <person name="Klenk H.-P."/>
        </authorList>
    </citation>
    <scope>NUCLEOTIDE SEQUENCE [LARGE SCALE GENOMIC DNA]</scope>
    <source>
        <strain evidence="10 11">DSM 43194</strain>
    </source>
</reference>
<proteinExistence type="predicted"/>
<evidence type="ECO:0000256" key="6">
    <source>
        <dbReference type="ARBA" id="ARBA00022841"/>
    </source>
</evidence>
<keyword evidence="6" id="KW-0016">Alginate biosynthesis</keyword>
<comment type="subcellular location">
    <subcellularLocation>
        <location evidence="1">Periplasm</location>
    </subcellularLocation>
</comment>
<feature type="region of interest" description="Disordered" evidence="7">
    <location>
        <begin position="111"/>
        <end position="157"/>
    </location>
</feature>
<protein>
    <submittedName>
        <fullName evidence="10">Acetyltransferase AlgX (SGNH hydrolase-like protein)</fullName>
    </submittedName>
</protein>
<comment type="caution">
    <text evidence="10">The sequence shown here is derived from an EMBL/GenBank/DDBJ whole genome shotgun (WGS) entry which is preliminary data.</text>
</comment>
<organism evidence="10 11">
    <name type="scientific">Prauserella rugosa</name>
    <dbReference type="NCBI Taxonomy" id="43354"/>
    <lineage>
        <taxon>Bacteria</taxon>
        <taxon>Bacillati</taxon>
        <taxon>Actinomycetota</taxon>
        <taxon>Actinomycetes</taxon>
        <taxon>Pseudonocardiales</taxon>
        <taxon>Pseudonocardiaceae</taxon>
        <taxon>Prauserella</taxon>
    </lineage>
</organism>
<keyword evidence="8" id="KW-0812">Transmembrane</keyword>
<dbReference type="AlphaFoldDB" id="A0A660CJD2"/>
<comment type="pathway">
    <text evidence="2">Glycan biosynthesis; alginate biosynthesis.</text>
</comment>
<feature type="domain" description="AlgX/AlgJ SGNH hydrolase-like" evidence="9">
    <location>
        <begin position="163"/>
        <end position="379"/>
    </location>
</feature>
<accession>A0A660CJD2</accession>
<dbReference type="InterPro" id="IPR031811">
    <property type="entry name" value="ALGX/ALGJ_SGNH-like"/>
</dbReference>
<keyword evidence="4" id="KW-0732">Signal</keyword>
<keyword evidence="10" id="KW-0378">Hydrolase</keyword>
<keyword evidence="5" id="KW-0574">Periplasm</keyword>
<sequence length="452" mass="49562">MGRYRVRVTDAPQKLPPVHEAWLPREHALYRPRHGRRQLTALLCAVVFFSAPALMWVFGGRPGEIENRALAGFPSISDGWGFFTGFPQWATDQLVFRAGAIDAADGISHGLFGEPAPMGQHGDGGPIPGVPDGPQAGDGDGGDSGNGDRSEDDQGGSAGYVEVIEGKDGWLYYGDDVKAKCFPQRPVEETLQRLDRIRHAVEASGRRFVLTIAPDKTTMVPQHLPDSYAGKDCAPEATKKFWRLAEQQRSFQDLRPSLRDAADQLGEPPYYANDTHWTDDGAVMLTRDVAEAIQPGVTDSWRSDGVGWSTTQGDLASMLGRTEPKASIRYELKPDGRTDRTHDPLTRFDGPERYDADAGVDIEGVIGAPTALIGDSFTFASSRYLPAAFNDLTLLSYPQLGKHKKDTLDVFVRSEVVVVQTVERSVAEGDLPLIDEGFVKELEQAMQRNPIR</sequence>
<name>A0A660CJD2_9PSEU</name>
<evidence type="ECO:0000256" key="7">
    <source>
        <dbReference type="SAM" id="MobiDB-lite"/>
    </source>
</evidence>
<keyword evidence="11" id="KW-1185">Reference proteome</keyword>
<evidence type="ECO:0000256" key="4">
    <source>
        <dbReference type="ARBA" id="ARBA00022729"/>
    </source>
</evidence>
<feature type="compositionally biased region" description="Gly residues" evidence="7">
    <location>
        <begin position="136"/>
        <end position="145"/>
    </location>
</feature>
<evidence type="ECO:0000256" key="5">
    <source>
        <dbReference type="ARBA" id="ARBA00022764"/>
    </source>
</evidence>
<keyword evidence="8" id="KW-1133">Transmembrane helix</keyword>
<evidence type="ECO:0000256" key="2">
    <source>
        <dbReference type="ARBA" id="ARBA00005182"/>
    </source>
</evidence>
<evidence type="ECO:0000313" key="10">
    <source>
        <dbReference type="EMBL" id="TWH21115.1"/>
    </source>
</evidence>